<name>A0ABP7KFV2_9RHOB</name>
<evidence type="ECO:0000313" key="1">
    <source>
        <dbReference type="EMBL" id="GAA3876187.1"/>
    </source>
</evidence>
<proteinExistence type="predicted"/>
<reference evidence="2" key="1">
    <citation type="journal article" date="2019" name="Int. J. Syst. Evol. Microbiol.">
        <title>The Global Catalogue of Microorganisms (GCM) 10K type strain sequencing project: providing services to taxonomists for standard genome sequencing and annotation.</title>
        <authorList>
            <consortium name="The Broad Institute Genomics Platform"/>
            <consortium name="The Broad Institute Genome Sequencing Center for Infectious Disease"/>
            <person name="Wu L."/>
            <person name="Ma J."/>
        </authorList>
    </citation>
    <scope>NUCLEOTIDE SEQUENCE [LARGE SCALE GENOMIC DNA]</scope>
    <source>
        <strain evidence="2">JCM 17190</strain>
    </source>
</reference>
<comment type="caution">
    <text evidence="1">The sequence shown here is derived from an EMBL/GenBank/DDBJ whole genome shotgun (WGS) entry which is preliminary data.</text>
</comment>
<protein>
    <recommendedName>
        <fullName evidence="3">Transcriptional regulator</fullName>
    </recommendedName>
</protein>
<sequence>MQNPAPAGFFFSQTNAARNPMKKVPKPNTDDALIQAFLEKGGQVKVGQTKPMPHDMGISKNQWGNKLTKDEKAALKADLDSKD</sequence>
<evidence type="ECO:0008006" key="3">
    <source>
        <dbReference type="Google" id="ProtNLM"/>
    </source>
</evidence>
<accession>A0ABP7KFV2</accession>
<keyword evidence="2" id="KW-1185">Reference proteome</keyword>
<organism evidence="1 2">
    <name type="scientific">Celeribacter arenosi</name>
    <dbReference type="NCBI Taxonomy" id="792649"/>
    <lineage>
        <taxon>Bacteria</taxon>
        <taxon>Pseudomonadati</taxon>
        <taxon>Pseudomonadota</taxon>
        <taxon>Alphaproteobacteria</taxon>
        <taxon>Rhodobacterales</taxon>
        <taxon>Roseobacteraceae</taxon>
        <taxon>Celeribacter</taxon>
    </lineage>
</organism>
<evidence type="ECO:0000313" key="2">
    <source>
        <dbReference type="Proteomes" id="UP001399917"/>
    </source>
</evidence>
<dbReference type="EMBL" id="BAABDF010000007">
    <property type="protein sequence ID" value="GAA3876187.1"/>
    <property type="molecule type" value="Genomic_DNA"/>
</dbReference>
<dbReference type="Proteomes" id="UP001399917">
    <property type="component" value="Unassembled WGS sequence"/>
</dbReference>
<gene>
    <name evidence="1" type="ORF">GCM10022404_27400</name>
</gene>